<accession>A0A327WZR0</accession>
<gene>
    <name evidence="3" type="ORF">LX87_02557</name>
</gene>
<dbReference type="PROSITE" id="PS51257">
    <property type="entry name" value="PROKAR_LIPOPROTEIN"/>
    <property type="match status" value="1"/>
</dbReference>
<dbReference type="Pfam" id="PF20243">
    <property type="entry name" value="MbnP"/>
    <property type="match status" value="1"/>
</dbReference>
<evidence type="ECO:0000313" key="4">
    <source>
        <dbReference type="Proteomes" id="UP000248790"/>
    </source>
</evidence>
<reference evidence="3 4" key="1">
    <citation type="submission" date="2018-06" db="EMBL/GenBank/DDBJ databases">
        <title>Genomic Encyclopedia of Archaeal and Bacterial Type Strains, Phase II (KMG-II): from individual species to whole genera.</title>
        <authorList>
            <person name="Goeker M."/>
        </authorList>
    </citation>
    <scope>NUCLEOTIDE SEQUENCE [LARGE SCALE GENOMIC DNA]</scope>
    <source>
        <strain evidence="3 4">DSM 21851</strain>
    </source>
</reference>
<feature type="chain" id="PRO_5016256706" description="Copper-binding protein MbnP-like domain-containing protein" evidence="1">
    <location>
        <begin position="24"/>
        <end position="268"/>
    </location>
</feature>
<dbReference type="InterPro" id="IPR046863">
    <property type="entry name" value="MbnP-like_dom"/>
</dbReference>
<evidence type="ECO:0000259" key="2">
    <source>
        <dbReference type="Pfam" id="PF20243"/>
    </source>
</evidence>
<dbReference type="RefSeq" id="WP_111628626.1">
    <property type="nucleotide sequence ID" value="NZ_QLMC01000003.1"/>
</dbReference>
<keyword evidence="4" id="KW-1185">Reference proteome</keyword>
<dbReference type="Proteomes" id="UP000248790">
    <property type="component" value="Unassembled WGS sequence"/>
</dbReference>
<dbReference type="AlphaFoldDB" id="A0A327WZR0"/>
<proteinExistence type="predicted"/>
<feature type="signal peptide" evidence="1">
    <location>
        <begin position="1"/>
        <end position="23"/>
    </location>
</feature>
<sequence length="268" mass="29049">MRNHFSLSIISLFLFLTVLVACQKEPVEPKTGALQLKFDNVVGTQELNLDNTTYTNGSGEPFVVTKLDYFISNITLKKADGSEYVVLQDSSYFLVSERNTASQTLSLRNIPADDYTGITFVVGVDSLRNTMGIEKRTGALDPAGTASGMYWDWNSGYIFLKLEGTSTAAPTDATGKQNFTYHIGLFGGYQSKTINNLKVIQLSSKSTPVRITADGTTAVQVKADVMKLFDGIKPLSIAQSPTIMVSSQSAEVAANYATMFSIGNVQAD</sequence>
<keyword evidence="1" id="KW-0732">Signal</keyword>
<evidence type="ECO:0000256" key="1">
    <source>
        <dbReference type="SAM" id="SignalP"/>
    </source>
</evidence>
<evidence type="ECO:0000313" key="3">
    <source>
        <dbReference type="EMBL" id="RAJ97654.1"/>
    </source>
</evidence>
<comment type="caution">
    <text evidence="3">The sequence shown here is derived from an EMBL/GenBank/DDBJ whole genome shotgun (WGS) entry which is preliminary data.</text>
</comment>
<dbReference type="EMBL" id="QLMC01000003">
    <property type="protein sequence ID" value="RAJ97654.1"/>
    <property type="molecule type" value="Genomic_DNA"/>
</dbReference>
<organism evidence="3 4">
    <name type="scientific">Larkinella arboricola</name>
    <dbReference type="NCBI Taxonomy" id="643671"/>
    <lineage>
        <taxon>Bacteria</taxon>
        <taxon>Pseudomonadati</taxon>
        <taxon>Bacteroidota</taxon>
        <taxon>Cytophagia</taxon>
        <taxon>Cytophagales</taxon>
        <taxon>Spirosomataceae</taxon>
        <taxon>Larkinella</taxon>
    </lineage>
</organism>
<name>A0A327WZR0_LARAB</name>
<protein>
    <recommendedName>
        <fullName evidence="2">Copper-binding protein MbnP-like domain-containing protein</fullName>
    </recommendedName>
</protein>
<dbReference type="OrthoDB" id="1422031at2"/>
<feature type="domain" description="Copper-binding protein MbnP-like" evidence="2">
    <location>
        <begin position="31"/>
        <end position="244"/>
    </location>
</feature>